<gene>
    <name evidence="1" type="ORF">DSCOOX_61740</name>
</gene>
<evidence type="ECO:0000313" key="2">
    <source>
        <dbReference type="Proteomes" id="UP000422108"/>
    </source>
</evidence>
<name>A0A5K8AMZ9_9BACT</name>
<sequence length="118" mass="13241">MRTVLAIGIAFFLASVMGCGKYVLKSEVEENYLPKAEVKENYIPKAEVEENYVPKTALQEAFKGLEFQSTDRVGAVPKTAAEEHTCRYWFTHSLYVDLCLLACPPPPDWQDLGVPCPQ</sequence>
<keyword evidence="2" id="KW-1185">Reference proteome</keyword>
<reference evidence="1 2" key="1">
    <citation type="submission" date="2019-11" db="EMBL/GenBank/DDBJ databases">
        <title>Comparative genomics of hydrocarbon-degrading Desulfosarcina strains.</title>
        <authorList>
            <person name="Watanabe M."/>
            <person name="Kojima H."/>
            <person name="Fukui M."/>
        </authorList>
    </citation>
    <scope>NUCLEOTIDE SEQUENCE [LARGE SCALE GENOMIC DNA]</scope>
    <source>
        <strain evidence="2">oXyS1</strain>
    </source>
</reference>
<protein>
    <recommendedName>
        <fullName evidence="3">Lipoprotein</fullName>
    </recommendedName>
</protein>
<dbReference type="PROSITE" id="PS51257">
    <property type="entry name" value="PROKAR_LIPOPROTEIN"/>
    <property type="match status" value="1"/>
</dbReference>
<evidence type="ECO:0008006" key="3">
    <source>
        <dbReference type="Google" id="ProtNLM"/>
    </source>
</evidence>
<accession>A0A5K8AMZ9</accession>
<dbReference type="AlphaFoldDB" id="A0A5K8AMZ9"/>
<dbReference type="EMBL" id="AP021879">
    <property type="protein sequence ID" value="BBO92994.1"/>
    <property type="molecule type" value="Genomic_DNA"/>
</dbReference>
<dbReference type="Proteomes" id="UP000422108">
    <property type="component" value="Chromosome"/>
</dbReference>
<proteinExistence type="predicted"/>
<dbReference type="RefSeq" id="WP_155313666.1">
    <property type="nucleotide sequence ID" value="NZ_AP021879.1"/>
</dbReference>
<organism evidence="1 2">
    <name type="scientific">Desulfosarcina ovata subsp. ovata</name>
    <dbReference type="NCBI Taxonomy" id="2752305"/>
    <lineage>
        <taxon>Bacteria</taxon>
        <taxon>Pseudomonadati</taxon>
        <taxon>Thermodesulfobacteriota</taxon>
        <taxon>Desulfobacteria</taxon>
        <taxon>Desulfobacterales</taxon>
        <taxon>Desulfosarcinaceae</taxon>
        <taxon>Desulfosarcina</taxon>
    </lineage>
</organism>
<evidence type="ECO:0000313" key="1">
    <source>
        <dbReference type="EMBL" id="BBO92994.1"/>
    </source>
</evidence>